<dbReference type="AlphaFoldDB" id="A0A2V3HXL7"/>
<comment type="similarity">
    <text evidence="1 6">Belongs to the universal ribosomal protein uL10 family.</text>
</comment>
<evidence type="ECO:0000256" key="3">
    <source>
        <dbReference type="ARBA" id="ARBA00022884"/>
    </source>
</evidence>
<evidence type="ECO:0000256" key="5">
    <source>
        <dbReference type="ARBA" id="ARBA00023274"/>
    </source>
</evidence>
<evidence type="ECO:0000256" key="4">
    <source>
        <dbReference type="ARBA" id="ARBA00022980"/>
    </source>
</evidence>
<dbReference type="PANTHER" id="PTHR45699:SF3">
    <property type="entry name" value="LARGE RIBOSOMAL SUBUNIT PROTEIN UL10"/>
    <property type="match status" value="1"/>
</dbReference>
<dbReference type="GO" id="GO:0002181">
    <property type="term" value="P:cytoplasmic translation"/>
    <property type="evidence" value="ECO:0007669"/>
    <property type="project" value="TreeGrafter"/>
</dbReference>
<dbReference type="Proteomes" id="UP000248161">
    <property type="component" value="Unassembled WGS sequence"/>
</dbReference>
<dbReference type="GO" id="GO:0022625">
    <property type="term" value="C:cytosolic large ribosomal subunit"/>
    <property type="evidence" value="ECO:0007669"/>
    <property type="project" value="TreeGrafter"/>
</dbReference>
<accession>A0A2V3HXL7</accession>
<evidence type="ECO:0000259" key="8">
    <source>
        <dbReference type="Pfam" id="PF17777"/>
    </source>
</evidence>
<dbReference type="InterPro" id="IPR050323">
    <property type="entry name" value="Ribosomal_protein_uL10"/>
</dbReference>
<evidence type="ECO:0000313" key="9">
    <source>
        <dbReference type="EMBL" id="PXF22471.1"/>
    </source>
</evidence>
<dbReference type="EMBL" id="PSPG01000001">
    <property type="protein sequence ID" value="PXF22471.1"/>
    <property type="molecule type" value="Genomic_DNA"/>
</dbReference>
<dbReference type="InterPro" id="IPR043164">
    <property type="entry name" value="Ribosomal_uL10-like_insert_sf"/>
</dbReference>
<dbReference type="Gene3D" id="3.90.105.20">
    <property type="match status" value="1"/>
</dbReference>
<evidence type="ECO:0000256" key="6">
    <source>
        <dbReference type="HAMAP-Rule" id="MF_00280"/>
    </source>
</evidence>
<organism evidence="9 10">
    <name type="scientific">Candidatus Thalassarchaeum betae</name>
    <dbReference type="NCBI Taxonomy" id="2599289"/>
    <lineage>
        <taxon>Archaea</taxon>
        <taxon>Methanobacteriati</taxon>
        <taxon>Thermoplasmatota</taxon>
        <taxon>Candidatus Poseidoniia</taxon>
        <taxon>Candidatus Poseidoniales</taxon>
        <taxon>Candidatus Thalassarchaeaceae</taxon>
        <taxon>Candidatus Thalassarchaeum</taxon>
    </lineage>
</organism>
<evidence type="ECO:0000256" key="7">
    <source>
        <dbReference type="SAM" id="MobiDB-lite"/>
    </source>
</evidence>
<dbReference type="Pfam" id="PF00466">
    <property type="entry name" value="Ribosomal_L10"/>
    <property type="match status" value="1"/>
</dbReference>
<dbReference type="InterPro" id="IPR001790">
    <property type="entry name" value="Ribosomal_uL10"/>
</dbReference>
<comment type="caution">
    <text evidence="9">The sequence shown here is derived from an EMBL/GenBank/DDBJ whole genome shotgun (WGS) entry which is preliminary data.</text>
</comment>
<dbReference type="GO" id="GO:0003735">
    <property type="term" value="F:structural constituent of ribosome"/>
    <property type="evidence" value="ECO:0007669"/>
    <property type="project" value="TreeGrafter"/>
</dbReference>
<comment type="subunit">
    <text evidence="6">Part of the 50S ribosomal subunit. Forms part of the ribosomal stalk which helps the ribosome interact with GTP-bound translation factors. Forms a heptameric L10(L12)2(L12)2(L12)2 complex, where L10 forms an elongated spine to which the L12 dimers bind in a sequential fashion.</text>
</comment>
<evidence type="ECO:0000313" key="10">
    <source>
        <dbReference type="Proteomes" id="UP000248161"/>
    </source>
</evidence>
<dbReference type="SUPFAM" id="SSF160369">
    <property type="entry name" value="Ribosomal protein L10-like"/>
    <property type="match status" value="1"/>
</dbReference>
<keyword evidence="5 6" id="KW-0687">Ribonucleoprotein</keyword>
<dbReference type="Pfam" id="PF17777">
    <property type="entry name" value="RL10P_insert"/>
    <property type="match status" value="1"/>
</dbReference>
<evidence type="ECO:0000256" key="2">
    <source>
        <dbReference type="ARBA" id="ARBA00022730"/>
    </source>
</evidence>
<sequence>MEQGHRQVGARCGQHSLLLRQDLDGALCQGGGGRVIAKAAPWKKDRVSELAEILSGDGIVGIVDISGVPAGNMLDMRSSLRDQMTMTVAKKTLIKLAWEQAGRSEVELEQLFEGAAQPCVVHSESLNAFELFAELEKTRQGRVAKEGELAPVDIVVEKGPTEFGPGPIVGEFNAVGIPAKIDRGKVAIQRTVTVVNEGEAITGDLGIMLAKLGITPIEIGLILTGAIEGGFVFPASSLKLDFEGFRNDVMTATSGAFNLACNTRWFSTATVPALLSKASSEAMAVAIEAGVVNDETASMLVARASARALAIAGQLDSSALEGADAAASDAADLDAGAEAPPEEEEEEEE</sequence>
<dbReference type="InterPro" id="IPR022909">
    <property type="entry name" value="Ribosomal_uL10_arc"/>
</dbReference>
<feature type="compositionally biased region" description="Acidic residues" evidence="7">
    <location>
        <begin position="340"/>
        <end position="349"/>
    </location>
</feature>
<dbReference type="GO" id="GO:0000027">
    <property type="term" value="P:ribosomal large subunit assembly"/>
    <property type="evidence" value="ECO:0007669"/>
    <property type="project" value="TreeGrafter"/>
</dbReference>
<dbReference type="InterPro" id="IPR040637">
    <property type="entry name" value="Ribosomal_uL10-like_insert"/>
</dbReference>
<evidence type="ECO:0000256" key="1">
    <source>
        <dbReference type="ARBA" id="ARBA00008889"/>
    </source>
</evidence>
<name>A0A2V3HXL7_9ARCH</name>
<dbReference type="GO" id="GO:0070180">
    <property type="term" value="F:large ribosomal subunit rRNA binding"/>
    <property type="evidence" value="ECO:0007669"/>
    <property type="project" value="UniProtKB-UniRule"/>
</dbReference>
<feature type="region of interest" description="Disordered" evidence="7">
    <location>
        <begin position="323"/>
        <end position="349"/>
    </location>
</feature>
<protein>
    <recommendedName>
        <fullName evidence="6">Large ribosomal subunit protein uL10</fullName>
    </recommendedName>
    <alternativeName>
        <fullName evidence="6">Acidic ribosomal protein P0 homolog</fullName>
    </alternativeName>
</protein>
<proteinExistence type="inferred from homology"/>
<gene>
    <name evidence="9" type="primary">rplJ</name>
    <name evidence="6" type="synonym">rpl10</name>
    <name evidence="6" type="synonym">rplP0</name>
    <name evidence="9" type="ORF">CXX69_00615</name>
</gene>
<dbReference type="Gene3D" id="3.30.70.1730">
    <property type="match status" value="1"/>
</dbReference>
<reference evidence="9 10" key="1">
    <citation type="journal article" date="2015" name="Nat. Commun.">
        <title>Genomic and transcriptomic evidence for scavenging of diverse organic compounds by widespread deep-sea archaea.</title>
        <authorList>
            <person name="Li M."/>
            <person name="Baker B.J."/>
            <person name="Anantharaman K."/>
            <person name="Jain S."/>
            <person name="Breier J.A."/>
            <person name="Dick G.J."/>
        </authorList>
    </citation>
    <scope>NUCLEOTIDE SEQUENCE [LARGE SCALE GENOMIC DNA]</scope>
    <source>
        <strain evidence="9">Cayman_51_deep</strain>
    </source>
</reference>
<comment type="function">
    <text evidence="6">Forms part of the ribosomal stalk, playing a central role in the interaction of the ribosome with GTP-bound translation factors.</text>
</comment>
<keyword evidence="3 6" id="KW-0694">RNA-binding</keyword>
<dbReference type="HAMAP" id="MF_00280">
    <property type="entry name" value="Ribosomal_uL10_arch"/>
    <property type="match status" value="1"/>
</dbReference>
<dbReference type="PANTHER" id="PTHR45699">
    <property type="entry name" value="60S ACIDIC RIBOSOMAL PROTEIN P0"/>
    <property type="match status" value="1"/>
</dbReference>
<dbReference type="InterPro" id="IPR043141">
    <property type="entry name" value="Ribosomal_uL10-like_sf"/>
</dbReference>
<feature type="domain" description="Large ribosomal subunit protein uL10-like insertion" evidence="8">
    <location>
        <begin position="144"/>
        <end position="214"/>
    </location>
</feature>
<feature type="compositionally biased region" description="Low complexity" evidence="7">
    <location>
        <begin position="323"/>
        <end position="339"/>
    </location>
</feature>
<keyword evidence="2 6" id="KW-0699">rRNA-binding</keyword>
<dbReference type="Gene3D" id="6.10.140.760">
    <property type="match status" value="1"/>
</dbReference>
<keyword evidence="4 6" id="KW-0689">Ribosomal protein</keyword>